<feature type="transmembrane region" description="Helical" evidence="1">
    <location>
        <begin position="118"/>
        <end position="136"/>
    </location>
</feature>
<dbReference type="InterPro" id="IPR053150">
    <property type="entry name" value="Teicoplanin_resist-assoc"/>
</dbReference>
<dbReference type="EMBL" id="JAGYPG010000003">
    <property type="protein sequence ID" value="MBS4196884.1"/>
    <property type="molecule type" value="Genomic_DNA"/>
</dbReference>
<organism evidence="3 4">
    <name type="scientific">Lederbergia citri</name>
    <dbReference type="NCBI Taxonomy" id="2833580"/>
    <lineage>
        <taxon>Bacteria</taxon>
        <taxon>Bacillati</taxon>
        <taxon>Bacillota</taxon>
        <taxon>Bacilli</taxon>
        <taxon>Bacillales</taxon>
        <taxon>Bacillaceae</taxon>
        <taxon>Lederbergia</taxon>
    </lineage>
</organism>
<evidence type="ECO:0000313" key="3">
    <source>
        <dbReference type="EMBL" id="MBS4196884.1"/>
    </source>
</evidence>
<feature type="transmembrane region" description="Helical" evidence="1">
    <location>
        <begin position="40"/>
        <end position="61"/>
    </location>
</feature>
<reference evidence="3 4" key="1">
    <citation type="submission" date="2021-05" db="EMBL/GenBank/DDBJ databases">
        <title>Novel Bacillus species.</title>
        <authorList>
            <person name="Liu G."/>
        </authorList>
    </citation>
    <scope>NUCLEOTIDE SEQUENCE [LARGE SCALE GENOMIC DNA]</scope>
    <source>
        <strain evidence="4">FJAT-49780</strain>
    </source>
</reference>
<accession>A0A942TIC5</accession>
<dbReference type="PANTHER" id="PTHR36834:SF1">
    <property type="entry name" value="INTEGRAL MEMBRANE PROTEIN"/>
    <property type="match status" value="1"/>
</dbReference>
<dbReference type="Pfam" id="PF04892">
    <property type="entry name" value="VanZ"/>
    <property type="match status" value="1"/>
</dbReference>
<sequence length="199" mass="22645">MSLVKMYIIDMLGYMIVALPFYIIGRMIYLKTKKKQVKPFHELTLALFVLYIFGLASQTLIPRWDIGIMGDTGKFYFDVYLFNNAANVNLIPFHTISQYFFTTNANVDNWGGVTLVNIAGNMFMFSPIGIFVPILWGRFQSLPKILLLGLGVTCFIEFVQLFIGRSTDIDDVILNSIGVVIGYGVYALLKIPYYKVAFR</sequence>
<gene>
    <name evidence="3" type="ORF">KHA97_17690</name>
</gene>
<keyword evidence="1" id="KW-1133">Transmembrane helix</keyword>
<name>A0A942TIC5_9BACI</name>
<feature type="transmembrane region" description="Helical" evidence="1">
    <location>
        <begin position="6"/>
        <end position="28"/>
    </location>
</feature>
<dbReference type="PANTHER" id="PTHR36834">
    <property type="entry name" value="MEMBRANE PROTEIN-RELATED"/>
    <property type="match status" value="1"/>
</dbReference>
<evidence type="ECO:0000256" key="1">
    <source>
        <dbReference type="SAM" id="Phobius"/>
    </source>
</evidence>
<keyword evidence="4" id="KW-1185">Reference proteome</keyword>
<feature type="transmembrane region" description="Helical" evidence="1">
    <location>
        <begin position="145"/>
        <end position="166"/>
    </location>
</feature>
<proteinExistence type="predicted"/>
<comment type="caution">
    <text evidence="3">The sequence shown here is derived from an EMBL/GenBank/DDBJ whole genome shotgun (WGS) entry which is preliminary data.</text>
</comment>
<evidence type="ECO:0000313" key="4">
    <source>
        <dbReference type="Proteomes" id="UP000681414"/>
    </source>
</evidence>
<dbReference type="InterPro" id="IPR006976">
    <property type="entry name" value="VanZ-like"/>
</dbReference>
<dbReference type="AlphaFoldDB" id="A0A942TIC5"/>
<feature type="transmembrane region" description="Helical" evidence="1">
    <location>
        <begin position="172"/>
        <end position="189"/>
    </location>
</feature>
<feature type="domain" description="VanZ-like" evidence="2">
    <location>
        <begin position="48"/>
        <end position="189"/>
    </location>
</feature>
<dbReference type="Proteomes" id="UP000681414">
    <property type="component" value="Unassembled WGS sequence"/>
</dbReference>
<keyword evidence="1" id="KW-0812">Transmembrane</keyword>
<protein>
    <submittedName>
        <fullName evidence="3">VanZ family protein</fullName>
    </submittedName>
</protein>
<evidence type="ECO:0000259" key="2">
    <source>
        <dbReference type="Pfam" id="PF04892"/>
    </source>
</evidence>
<keyword evidence="1" id="KW-0472">Membrane</keyword>
<dbReference type="RefSeq" id="WP_213126092.1">
    <property type="nucleotide sequence ID" value="NZ_JAGYPG010000003.1"/>
</dbReference>